<evidence type="ECO:0000313" key="2">
    <source>
        <dbReference type="EMBL" id="TCD61024.1"/>
    </source>
</evidence>
<feature type="domain" description="B30.2/SPRY" evidence="1">
    <location>
        <begin position="189"/>
        <end position="378"/>
    </location>
</feature>
<accession>A0A4R0RF37</accession>
<keyword evidence="3" id="KW-1185">Reference proteome</keyword>
<comment type="caution">
    <text evidence="2">The sequence shown here is derived from an EMBL/GenBank/DDBJ whole genome shotgun (WGS) entry which is preliminary data.</text>
</comment>
<dbReference type="Gene3D" id="2.60.120.920">
    <property type="match status" value="2"/>
</dbReference>
<dbReference type="STRING" id="92696.A0A4R0RF37"/>
<organism evidence="2 3">
    <name type="scientific">Steccherinum ochraceum</name>
    <dbReference type="NCBI Taxonomy" id="92696"/>
    <lineage>
        <taxon>Eukaryota</taxon>
        <taxon>Fungi</taxon>
        <taxon>Dikarya</taxon>
        <taxon>Basidiomycota</taxon>
        <taxon>Agaricomycotina</taxon>
        <taxon>Agaricomycetes</taxon>
        <taxon>Polyporales</taxon>
        <taxon>Steccherinaceae</taxon>
        <taxon>Steccherinum</taxon>
    </lineage>
</organism>
<reference evidence="2 3" key="1">
    <citation type="submission" date="2018-11" db="EMBL/GenBank/DDBJ databases">
        <title>Genome assembly of Steccherinum ochraceum LE-BIN_3174, the white-rot fungus of the Steccherinaceae family (The Residual Polyporoid clade, Polyporales, Basidiomycota).</title>
        <authorList>
            <person name="Fedorova T.V."/>
            <person name="Glazunova O.A."/>
            <person name="Landesman E.O."/>
            <person name="Moiseenko K.V."/>
            <person name="Psurtseva N.V."/>
            <person name="Savinova O.S."/>
            <person name="Shakhova N.V."/>
            <person name="Tyazhelova T.V."/>
            <person name="Vasina D.V."/>
        </authorList>
    </citation>
    <scope>NUCLEOTIDE SEQUENCE [LARGE SCALE GENOMIC DNA]</scope>
    <source>
        <strain evidence="2 3">LE-BIN_3174</strain>
    </source>
</reference>
<dbReference type="Proteomes" id="UP000292702">
    <property type="component" value="Unassembled WGS sequence"/>
</dbReference>
<name>A0A4R0RF37_9APHY</name>
<sequence length="723" mass="80903">MPSAQEWRRLHLQSLKQLKTLTFIEEHHPSCDKNVQDIFSGEANRAVCASIKDMLPQMPTGIEELRFQFRLRAFGTGSAGQLMDNFGWSEVEEVTGGLEYLKKVVFAFQGRPEGDRHLKATIENHIPVLQARAPPPEWEPAPEESHDLGLFNEASDEDFATAQAFCQRNPQEPPRLLSSDTVERIESEGCRAWTIEWPTASRFVGRVQAGGEKGGASVANVSTDEKCREVCLMSDLPIMAGLYATQGKSGVYYEVLILIRKMDGIIAIGTACRPYPNYRFPGWNRLSAGLHLDDMRKFFEDADGGRDYDPLLTRVSPGDTFGCGYDFAHSSIFFTFNGQRLPDAFVGAYVPREKHDVYAAIGVEGACDFDVNFGGEVFRWKEGNEWAWRVEGHVGRLTNRSGAEDARGRESKGKRIASPEALLPVWEPAPEESHGLGLFNEASDDDFVAAWEFCQRYPQEAPRLLSSEIVERIEIESCRAWTIEWPAASRFVGRIQTGDEKIAADVVMGKGVPSVVMVSTDEKCWEVCLMSDLPLMAGLSSAPGKSGVYYEVIVHRMDGIIAIVCMHGLTEPFQGTACRPYPNYRFLGRNRLSAGLHLDDMRKFFEDGHGGRDYDPHLTRVSPGDTFGCGYDFAHSSIFFTYNGLRLPDAFVGVYVPREKHDVYAAIGVEGACDFDVNFGGETFRWKEGNDWAWRVAGDRELPSYFGGETSRWKDREPPSYPL</sequence>
<dbReference type="Pfam" id="PF00622">
    <property type="entry name" value="SPRY"/>
    <property type="match status" value="2"/>
</dbReference>
<dbReference type="InterPro" id="IPR050618">
    <property type="entry name" value="Ubq-SigPath_Reg"/>
</dbReference>
<dbReference type="AlphaFoldDB" id="A0A4R0RF37"/>
<dbReference type="InterPro" id="IPR003877">
    <property type="entry name" value="SPRY_dom"/>
</dbReference>
<gene>
    <name evidence="2" type="ORF">EIP91_009147</name>
</gene>
<dbReference type="InterPro" id="IPR013320">
    <property type="entry name" value="ConA-like_dom_sf"/>
</dbReference>
<protein>
    <recommendedName>
        <fullName evidence="1">B30.2/SPRY domain-containing protein</fullName>
    </recommendedName>
</protein>
<dbReference type="EMBL" id="RWJN01000514">
    <property type="protein sequence ID" value="TCD61024.1"/>
    <property type="molecule type" value="Genomic_DNA"/>
</dbReference>
<dbReference type="SMART" id="SM00449">
    <property type="entry name" value="SPRY"/>
    <property type="match status" value="2"/>
</dbReference>
<dbReference type="PROSITE" id="PS50188">
    <property type="entry name" value="B302_SPRY"/>
    <property type="match status" value="1"/>
</dbReference>
<proteinExistence type="predicted"/>
<evidence type="ECO:0000259" key="1">
    <source>
        <dbReference type="PROSITE" id="PS50188"/>
    </source>
</evidence>
<dbReference type="InterPro" id="IPR043136">
    <property type="entry name" value="B30.2/SPRY_sf"/>
</dbReference>
<dbReference type="OrthoDB" id="258495at2759"/>
<dbReference type="PANTHER" id="PTHR12864">
    <property type="entry name" value="RAN BINDING PROTEIN 9-RELATED"/>
    <property type="match status" value="1"/>
</dbReference>
<dbReference type="SUPFAM" id="SSF49899">
    <property type="entry name" value="Concanavalin A-like lectins/glucanases"/>
    <property type="match status" value="2"/>
</dbReference>
<evidence type="ECO:0000313" key="3">
    <source>
        <dbReference type="Proteomes" id="UP000292702"/>
    </source>
</evidence>
<dbReference type="InterPro" id="IPR001870">
    <property type="entry name" value="B30.2/SPRY"/>
</dbReference>